<feature type="transmembrane region" description="Helical" evidence="13">
    <location>
        <begin position="121"/>
        <end position="149"/>
    </location>
</feature>
<feature type="transmembrane region" description="Helical" evidence="13">
    <location>
        <begin position="377"/>
        <end position="404"/>
    </location>
</feature>
<keyword evidence="12" id="KW-0407">Ion channel</keyword>
<evidence type="ECO:0000256" key="9">
    <source>
        <dbReference type="ARBA" id="ARBA00023170"/>
    </source>
</evidence>
<dbReference type="AlphaFoldDB" id="A0A8X6JCG5"/>
<dbReference type="InterPro" id="IPR052192">
    <property type="entry name" value="Insect_Ionotropic_Sensory_Rcpt"/>
</dbReference>
<evidence type="ECO:0000256" key="2">
    <source>
        <dbReference type="ARBA" id="ARBA00008685"/>
    </source>
</evidence>
<feature type="transmembrane region" description="Helical" evidence="13">
    <location>
        <begin position="187"/>
        <end position="210"/>
    </location>
</feature>
<feature type="domain" description="Ionotropic glutamate receptor C-terminal" evidence="14">
    <location>
        <begin position="11"/>
        <end position="280"/>
    </location>
</feature>
<dbReference type="Proteomes" id="UP000887116">
    <property type="component" value="Unassembled WGS sequence"/>
</dbReference>
<gene>
    <name evidence="16" type="primary">GRID2</name>
    <name evidence="16" type="ORF">TNCT_112371</name>
</gene>
<evidence type="ECO:0000259" key="14">
    <source>
        <dbReference type="SMART" id="SM00079"/>
    </source>
</evidence>
<keyword evidence="8 13" id="KW-0472">Membrane</keyword>
<reference evidence="16" key="1">
    <citation type="submission" date="2020-07" db="EMBL/GenBank/DDBJ databases">
        <title>Multicomponent nature underlies the extraordinary mechanical properties of spider dragline silk.</title>
        <authorList>
            <person name="Kono N."/>
            <person name="Nakamura H."/>
            <person name="Mori M."/>
            <person name="Yoshida Y."/>
            <person name="Ohtoshi R."/>
            <person name="Malay A.D."/>
            <person name="Moran D.A.P."/>
            <person name="Tomita M."/>
            <person name="Numata K."/>
            <person name="Arakawa K."/>
        </authorList>
    </citation>
    <scope>NUCLEOTIDE SEQUENCE</scope>
</reference>
<dbReference type="OrthoDB" id="5984008at2759"/>
<evidence type="ECO:0000313" key="17">
    <source>
        <dbReference type="Proteomes" id="UP000887116"/>
    </source>
</evidence>
<keyword evidence="9 16" id="KW-0675">Receptor</keyword>
<keyword evidence="7" id="KW-0406">Ion transport</keyword>
<evidence type="ECO:0000256" key="12">
    <source>
        <dbReference type="ARBA" id="ARBA00023303"/>
    </source>
</evidence>
<dbReference type="SMART" id="SM00918">
    <property type="entry name" value="Lig_chan-Glu_bd"/>
    <property type="match status" value="1"/>
</dbReference>
<dbReference type="InterPro" id="IPR001320">
    <property type="entry name" value="Iontro_rcpt_C"/>
</dbReference>
<dbReference type="GO" id="GO:0015276">
    <property type="term" value="F:ligand-gated monoatomic ion channel activity"/>
    <property type="evidence" value="ECO:0007669"/>
    <property type="project" value="InterPro"/>
</dbReference>
<evidence type="ECO:0000256" key="11">
    <source>
        <dbReference type="ARBA" id="ARBA00023286"/>
    </source>
</evidence>
<protein>
    <submittedName>
        <fullName evidence="16">Glutamate receptor ionotropic, delta-2</fullName>
    </submittedName>
</protein>
<dbReference type="EMBL" id="BMAO01008011">
    <property type="protein sequence ID" value="GFR20093.1"/>
    <property type="molecule type" value="Genomic_DNA"/>
</dbReference>
<dbReference type="GO" id="GO:0005886">
    <property type="term" value="C:plasma membrane"/>
    <property type="evidence" value="ECO:0007669"/>
    <property type="project" value="UniProtKB-SubCell"/>
</dbReference>
<keyword evidence="3" id="KW-0813">Transport</keyword>
<evidence type="ECO:0000256" key="4">
    <source>
        <dbReference type="ARBA" id="ARBA00022475"/>
    </source>
</evidence>
<evidence type="ECO:0000256" key="6">
    <source>
        <dbReference type="ARBA" id="ARBA00022989"/>
    </source>
</evidence>
<evidence type="ECO:0000256" key="1">
    <source>
        <dbReference type="ARBA" id="ARBA00004651"/>
    </source>
</evidence>
<evidence type="ECO:0000313" key="16">
    <source>
        <dbReference type="EMBL" id="GFR20093.1"/>
    </source>
</evidence>
<dbReference type="Pfam" id="PF10613">
    <property type="entry name" value="Lig_chan-Glu_bd"/>
    <property type="match status" value="1"/>
</dbReference>
<keyword evidence="6 13" id="KW-1133">Transmembrane helix</keyword>
<evidence type="ECO:0000256" key="7">
    <source>
        <dbReference type="ARBA" id="ARBA00023065"/>
    </source>
</evidence>
<dbReference type="PANTHER" id="PTHR42643">
    <property type="entry name" value="IONOTROPIC RECEPTOR 20A-RELATED"/>
    <property type="match status" value="1"/>
</dbReference>
<evidence type="ECO:0000259" key="15">
    <source>
        <dbReference type="SMART" id="SM00918"/>
    </source>
</evidence>
<keyword evidence="11" id="KW-1071">Ligand-gated ion channel</keyword>
<feature type="domain" description="Ionotropic glutamate receptor L-glutamate and glycine-binding" evidence="15">
    <location>
        <begin position="22"/>
        <end position="77"/>
    </location>
</feature>
<dbReference type="Gene3D" id="3.40.190.10">
    <property type="entry name" value="Periplasmic binding protein-like II"/>
    <property type="match status" value="1"/>
</dbReference>
<dbReference type="SUPFAM" id="SSF53850">
    <property type="entry name" value="Periplasmic binding protein-like II"/>
    <property type="match status" value="1"/>
</dbReference>
<dbReference type="InterPro" id="IPR019594">
    <property type="entry name" value="Glu/Gly-bd"/>
</dbReference>
<keyword evidence="10" id="KW-0325">Glycoprotein</keyword>
<dbReference type="GO" id="GO:0050906">
    <property type="term" value="P:detection of stimulus involved in sensory perception"/>
    <property type="evidence" value="ECO:0007669"/>
    <property type="project" value="UniProtKB-ARBA"/>
</dbReference>
<evidence type="ECO:0000256" key="8">
    <source>
        <dbReference type="ARBA" id="ARBA00023136"/>
    </source>
</evidence>
<evidence type="ECO:0000256" key="10">
    <source>
        <dbReference type="ARBA" id="ARBA00023180"/>
    </source>
</evidence>
<keyword evidence="17" id="KW-1185">Reference proteome</keyword>
<proteinExistence type="inferred from homology"/>
<keyword evidence="4" id="KW-1003">Cell membrane</keyword>
<evidence type="ECO:0000256" key="3">
    <source>
        <dbReference type="ARBA" id="ARBA00022448"/>
    </source>
</evidence>
<comment type="caution">
    <text evidence="16">The sequence shown here is derived from an EMBL/GenBank/DDBJ whole genome shotgun (WGS) entry which is preliminary data.</text>
</comment>
<dbReference type="SMART" id="SM00079">
    <property type="entry name" value="PBPe"/>
    <property type="match status" value="1"/>
</dbReference>
<accession>A0A8X6JCG5</accession>
<sequence length="419" mass="48417">MEKFSKWTIATLNRTKIFEINPSMDGKPNISGIEGEMIKILMEKVDIDYEIVIPKDTEFGRKLPSGNWTGLIGMVHRGEADMAIGTLGIYEDRYEVIDFGYPYITDGVTFVILKANKQLQLFGFLHVFGFQVWLLILFTLFLVTSITYASSKGNETFFKILFNLSTNILRQPLNLKEYMSKHRITTFTWLVFALMISYFHSAILLSFLAIPTDFQKVRNFRQLSAAIEDGTHRAYTLKSSNYVNYLLNCHEDYLKFIGEKIEENHWDITAEEMTKNPLKNKSSAILGPSFIFRLLYGSSEMQSKVLFSEDLLGFGNIAIAFRKDFCCTSKLYEMVSRLLSSGILNRIMNRESFKHLLSISKKETANLEAQAITIKEFYGAFLFLLMGLSISLLVFLGEIFWYYFKIRIFKAEWTISICW</sequence>
<evidence type="ECO:0000256" key="5">
    <source>
        <dbReference type="ARBA" id="ARBA00022692"/>
    </source>
</evidence>
<organism evidence="16 17">
    <name type="scientific">Trichonephila clavata</name>
    <name type="common">Joro spider</name>
    <name type="synonym">Nephila clavata</name>
    <dbReference type="NCBI Taxonomy" id="2740835"/>
    <lineage>
        <taxon>Eukaryota</taxon>
        <taxon>Metazoa</taxon>
        <taxon>Ecdysozoa</taxon>
        <taxon>Arthropoda</taxon>
        <taxon>Chelicerata</taxon>
        <taxon>Arachnida</taxon>
        <taxon>Araneae</taxon>
        <taxon>Araneomorphae</taxon>
        <taxon>Entelegynae</taxon>
        <taxon>Araneoidea</taxon>
        <taxon>Nephilidae</taxon>
        <taxon>Trichonephila</taxon>
    </lineage>
</organism>
<dbReference type="PANTHER" id="PTHR42643:SF39">
    <property type="entry name" value="IONOTROPIC RECEPTOR 56A-RELATED"/>
    <property type="match status" value="1"/>
</dbReference>
<keyword evidence="5 13" id="KW-0812">Transmembrane</keyword>
<comment type="subcellular location">
    <subcellularLocation>
        <location evidence="1">Cell membrane</location>
        <topology evidence="1">Multi-pass membrane protein</topology>
    </subcellularLocation>
</comment>
<dbReference type="Gene3D" id="1.10.287.70">
    <property type="match status" value="1"/>
</dbReference>
<name>A0A8X6JCG5_TRICU</name>
<evidence type="ECO:0000256" key="13">
    <source>
        <dbReference type="SAM" id="Phobius"/>
    </source>
</evidence>
<comment type="similarity">
    <text evidence="2">Belongs to the glutamate-gated ion channel (TC 1.A.10.1) family.</text>
</comment>